<feature type="region of interest" description="Disordered" evidence="1">
    <location>
        <begin position="148"/>
        <end position="248"/>
    </location>
</feature>
<dbReference type="InterPro" id="IPR010419">
    <property type="entry name" value="CO_DH_gsu"/>
</dbReference>
<dbReference type="InterPro" id="IPR023393">
    <property type="entry name" value="START-like_dom_sf"/>
</dbReference>
<comment type="caution">
    <text evidence="2">The sequence shown here is derived from an EMBL/GenBank/DDBJ whole genome shotgun (WGS) entry which is preliminary data.</text>
</comment>
<dbReference type="RefSeq" id="WP_184869410.1">
    <property type="nucleotide sequence ID" value="NZ_BAAAWY010000095.1"/>
</dbReference>
<protein>
    <recommendedName>
        <fullName evidence="4">Carbon monoxide dehydrogenase subunit G</fullName>
    </recommendedName>
</protein>
<evidence type="ECO:0008006" key="4">
    <source>
        <dbReference type="Google" id="ProtNLM"/>
    </source>
</evidence>
<organism evidence="2 3">
    <name type="scientific">Kutzneria kofuensis</name>
    <dbReference type="NCBI Taxonomy" id="103725"/>
    <lineage>
        <taxon>Bacteria</taxon>
        <taxon>Bacillati</taxon>
        <taxon>Actinomycetota</taxon>
        <taxon>Actinomycetes</taxon>
        <taxon>Pseudonocardiales</taxon>
        <taxon>Pseudonocardiaceae</taxon>
        <taxon>Kutzneria</taxon>
    </lineage>
</organism>
<dbReference type="EMBL" id="JACHIR010000002">
    <property type="protein sequence ID" value="MBB5896927.1"/>
    <property type="molecule type" value="Genomic_DNA"/>
</dbReference>
<accession>A0A7W9KQL5</accession>
<evidence type="ECO:0000313" key="3">
    <source>
        <dbReference type="Proteomes" id="UP000585638"/>
    </source>
</evidence>
<dbReference type="Pfam" id="PF06240">
    <property type="entry name" value="COXG"/>
    <property type="match status" value="1"/>
</dbReference>
<dbReference type="AlphaFoldDB" id="A0A7W9KQL5"/>
<proteinExistence type="predicted"/>
<evidence type="ECO:0000313" key="2">
    <source>
        <dbReference type="EMBL" id="MBB5896927.1"/>
    </source>
</evidence>
<dbReference type="Proteomes" id="UP000585638">
    <property type="component" value="Unassembled WGS sequence"/>
</dbReference>
<sequence length="278" mass="27445">MIIENSFEVAADPDEVYRFLQDAHNVAACFPGAELVEDLGDDAYKGKVKIKVGPVTAAYQGVAKVVERDPAARTAVLMAEGKDTRGAGTAKARATMRVTPAGSGASVVLATDLAISGKLAQFGRGIMADVSGRMVGELASRVRDRIEHGDSAATPTAPPAGQSAAAPSTAAPSKAASSTNGQSAAASTTAAPSTAAPSKAASSTAGQSTAASTTAAPSTAVSSTAAPSTAGQSAAGPSPAAPATDGVPPLKASVLLRIVLAGILERWAARLRGARPVS</sequence>
<evidence type="ECO:0000256" key="1">
    <source>
        <dbReference type="SAM" id="MobiDB-lite"/>
    </source>
</evidence>
<dbReference type="PANTHER" id="PTHR38588">
    <property type="entry name" value="BLL0334 PROTEIN"/>
    <property type="match status" value="1"/>
</dbReference>
<dbReference type="PANTHER" id="PTHR38588:SF1">
    <property type="entry name" value="BLL0334 PROTEIN"/>
    <property type="match status" value="1"/>
</dbReference>
<dbReference type="CDD" id="cd07823">
    <property type="entry name" value="SRPBCC_5"/>
    <property type="match status" value="1"/>
</dbReference>
<name>A0A7W9KQL5_9PSEU</name>
<feature type="compositionally biased region" description="Low complexity" evidence="1">
    <location>
        <begin position="151"/>
        <end position="244"/>
    </location>
</feature>
<keyword evidence="3" id="KW-1185">Reference proteome</keyword>
<dbReference type="Gene3D" id="3.30.530.20">
    <property type="match status" value="1"/>
</dbReference>
<gene>
    <name evidence="2" type="ORF">BJ998_008186</name>
</gene>
<reference evidence="2 3" key="1">
    <citation type="submission" date="2020-08" db="EMBL/GenBank/DDBJ databases">
        <title>Sequencing the genomes of 1000 actinobacteria strains.</title>
        <authorList>
            <person name="Klenk H.-P."/>
        </authorList>
    </citation>
    <scope>NUCLEOTIDE SEQUENCE [LARGE SCALE GENOMIC DNA]</scope>
    <source>
        <strain evidence="2 3">DSM 43851</strain>
    </source>
</reference>
<dbReference type="SUPFAM" id="SSF55961">
    <property type="entry name" value="Bet v1-like"/>
    <property type="match status" value="1"/>
</dbReference>